<protein>
    <recommendedName>
        <fullName evidence="1">Probable beta-carotene 15,15'-dioxygenase</fullName>
        <ecNumber evidence="1">1.13.11.63</ecNumber>
    </recommendedName>
</protein>
<evidence type="ECO:0000256" key="1">
    <source>
        <dbReference type="HAMAP-Rule" id="MF_02093"/>
    </source>
</evidence>
<sequence length="337" mass="35562">MLTLPSLLPAVRSRAAAPLRYSYAAVLVAVAVGLVAPAAANWLLGPVLLVGMVLLGVAHGACDQFVVPAIHPALAGSRGRYWAGFLGGYLGLAAAVGLLWWWQPGVAVAGFFGLTAWHWGSADAPLARHRVQWVAHSLLRGGLIFAVPLWHRPIETQSTVNGLLTLAGAAPVGAAAMAEATAVLVPVVVLGHLLLWGSYLWQQQGHLARTDALEVLLLSVLLVVLSPILSGTVYFVCWHSLQHVLRMNQLMDRGPGTQRPGLGAELRFFLRRSAPLLLISVAGLAVLFGLAWARAASGPVLVSLTLLAASVVTLPHALLVTLGMDAARWRRKSQAGA</sequence>
<feature type="transmembrane region" description="Helical" evidence="1">
    <location>
        <begin position="276"/>
        <end position="295"/>
    </location>
</feature>
<feature type="transmembrane region" description="Helical" evidence="1">
    <location>
        <begin position="163"/>
        <end position="195"/>
    </location>
</feature>
<keyword evidence="1" id="KW-0408">Iron</keyword>
<feature type="transmembrane region" description="Helical" evidence="1">
    <location>
        <begin position="82"/>
        <end position="102"/>
    </location>
</feature>
<dbReference type="EC" id="1.13.11.63" evidence="1"/>
<feature type="transmembrane region" description="Helical" evidence="1">
    <location>
        <begin position="301"/>
        <end position="322"/>
    </location>
</feature>
<accession>A0ABQ2A934</accession>
<comment type="function">
    <text evidence="1">Catalyzes the cleavage of beta-carotene at its central double bond (15,15') to yield two molecules of all-trans-retinal.</text>
</comment>
<dbReference type="InterPro" id="IPR022270">
    <property type="entry name" value="Blh_diox"/>
</dbReference>
<keyword evidence="1" id="KW-0560">Oxidoreductase</keyword>
<dbReference type="Pfam" id="PF15461">
    <property type="entry name" value="BCD"/>
    <property type="match status" value="1"/>
</dbReference>
<feature type="binding site" evidence="1">
    <location>
        <position position="243"/>
    </location>
    <ligand>
        <name>Fe cation</name>
        <dbReference type="ChEBI" id="CHEBI:24875"/>
    </ligand>
</feature>
<dbReference type="EMBL" id="BMGY01000032">
    <property type="protein sequence ID" value="GGH88438.1"/>
    <property type="molecule type" value="Genomic_DNA"/>
</dbReference>
<keyword evidence="1" id="KW-0812">Transmembrane</keyword>
<feature type="transmembrane region" description="Helical" evidence="1">
    <location>
        <begin position="215"/>
        <end position="237"/>
    </location>
</feature>
<keyword evidence="1" id="KW-1133">Transmembrane helix</keyword>
<comment type="caution">
    <text evidence="2">The sequence shown here is derived from an EMBL/GenBank/DDBJ whole genome shotgun (WGS) entry which is preliminary data.</text>
</comment>
<evidence type="ECO:0000313" key="3">
    <source>
        <dbReference type="Proteomes" id="UP000637774"/>
    </source>
</evidence>
<proteinExistence type="inferred from homology"/>
<feature type="transmembrane region" description="Helical" evidence="1">
    <location>
        <begin position="21"/>
        <end position="40"/>
    </location>
</feature>
<feature type="binding site" evidence="1">
    <location>
        <position position="239"/>
    </location>
    <ligand>
        <name>Fe cation</name>
        <dbReference type="ChEBI" id="CHEBI:24875"/>
    </ligand>
</feature>
<gene>
    <name evidence="2" type="ORF">GCM10011495_29700</name>
</gene>
<feature type="binding site" evidence="1">
    <location>
        <position position="59"/>
    </location>
    <ligand>
        <name>Fe cation</name>
        <dbReference type="ChEBI" id="CHEBI:24875"/>
    </ligand>
</feature>
<comment type="similarity">
    <text evidence="1">Belongs to the Brp/Blh beta-carotene diooxygenase family.</text>
</comment>
<dbReference type="RefSeq" id="WP_188562881.1">
    <property type="nucleotide sequence ID" value="NZ_BMGY01000032.1"/>
</dbReference>
<keyword evidence="1" id="KW-0479">Metal-binding</keyword>
<comment type="cofactor">
    <cofactor evidence="1">
        <name>Fe(2+)</name>
        <dbReference type="ChEBI" id="CHEBI:29033"/>
    </cofactor>
</comment>
<organism evidence="2 3">
    <name type="scientific">Hymenobacter frigidus</name>
    <dbReference type="NCBI Taxonomy" id="1524095"/>
    <lineage>
        <taxon>Bacteria</taxon>
        <taxon>Pseudomonadati</taxon>
        <taxon>Bacteroidota</taxon>
        <taxon>Cytophagia</taxon>
        <taxon>Cytophagales</taxon>
        <taxon>Hymenobacteraceae</taxon>
        <taxon>Hymenobacter</taxon>
    </lineage>
</organism>
<comment type="subcellular location">
    <subcellularLocation>
        <location evidence="1">Cell membrane</location>
        <topology evidence="1">Multi-pass membrane protein</topology>
    </subcellularLocation>
</comment>
<keyword evidence="1" id="KW-1003">Cell membrane</keyword>
<keyword evidence="1" id="KW-0223">Dioxygenase</keyword>
<keyword evidence="1" id="KW-0472">Membrane</keyword>
<keyword evidence="3" id="KW-1185">Reference proteome</keyword>
<feature type="binding site" evidence="1">
    <location>
        <position position="118"/>
    </location>
    <ligand>
        <name>Fe cation</name>
        <dbReference type="ChEBI" id="CHEBI:24875"/>
    </ligand>
</feature>
<dbReference type="HAMAP" id="MF_02093">
    <property type="entry name" value="Beta_carotene_diox"/>
    <property type="match status" value="1"/>
</dbReference>
<reference evidence="3" key="1">
    <citation type="journal article" date="2019" name="Int. J. Syst. Evol. Microbiol.">
        <title>The Global Catalogue of Microorganisms (GCM) 10K type strain sequencing project: providing services to taxonomists for standard genome sequencing and annotation.</title>
        <authorList>
            <consortium name="The Broad Institute Genomics Platform"/>
            <consortium name="The Broad Institute Genome Sequencing Center for Infectious Disease"/>
            <person name="Wu L."/>
            <person name="Ma J."/>
        </authorList>
    </citation>
    <scope>NUCLEOTIDE SEQUENCE [LARGE SCALE GENOMIC DNA]</scope>
    <source>
        <strain evidence="3">CGMCC 1.14966</strain>
    </source>
</reference>
<evidence type="ECO:0000313" key="2">
    <source>
        <dbReference type="EMBL" id="GGH88438.1"/>
    </source>
</evidence>
<name>A0ABQ2A934_9BACT</name>
<dbReference type="Proteomes" id="UP000637774">
    <property type="component" value="Unassembled WGS sequence"/>
</dbReference>
<comment type="catalytic activity">
    <reaction evidence="1">
        <text>all-trans-beta-carotene + O2 = 2 all-trans-retinal</text>
        <dbReference type="Rhea" id="RHEA:32887"/>
        <dbReference type="ChEBI" id="CHEBI:15379"/>
        <dbReference type="ChEBI" id="CHEBI:17579"/>
        <dbReference type="ChEBI" id="CHEBI:17898"/>
        <dbReference type="EC" id="1.13.11.63"/>
    </reaction>
</comment>
<feature type="transmembrane region" description="Helical" evidence="1">
    <location>
        <begin position="46"/>
        <end position="70"/>
    </location>
</feature>
<dbReference type="NCBIfam" id="TIGR03753">
    <property type="entry name" value="blh_monoox"/>
    <property type="match status" value="1"/>
</dbReference>